<feature type="compositionally biased region" description="Low complexity" evidence="1">
    <location>
        <begin position="67"/>
        <end position="84"/>
    </location>
</feature>
<dbReference type="Proteomes" id="UP000287394">
    <property type="component" value="Chromosome"/>
</dbReference>
<organism evidence="3 4">
    <name type="scientific">Capsulimonas corticalis</name>
    <dbReference type="NCBI Taxonomy" id="2219043"/>
    <lineage>
        <taxon>Bacteria</taxon>
        <taxon>Bacillati</taxon>
        <taxon>Armatimonadota</taxon>
        <taxon>Armatimonadia</taxon>
        <taxon>Capsulimonadales</taxon>
        <taxon>Capsulimonadaceae</taxon>
        <taxon>Capsulimonas</taxon>
    </lineage>
</organism>
<evidence type="ECO:0000313" key="4">
    <source>
        <dbReference type="Proteomes" id="UP000287394"/>
    </source>
</evidence>
<dbReference type="KEGG" id="ccot:CCAX7_22160"/>
<keyword evidence="2" id="KW-0732">Signal</keyword>
<protein>
    <submittedName>
        <fullName evidence="3">Uncharacterized protein</fullName>
    </submittedName>
</protein>
<dbReference type="EMBL" id="AP025739">
    <property type="protein sequence ID" value="BDI30165.1"/>
    <property type="molecule type" value="Genomic_DNA"/>
</dbReference>
<feature type="region of interest" description="Disordered" evidence="1">
    <location>
        <begin position="24"/>
        <end position="127"/>
    </location>
</feature>
<keyword evidence="4" id="KW-1185">Reference proteome</keyword>
<feature type="chain" id="PRO_5043590647" evidence="2">
    <location>
        <begin position="20"/>
        <end position="127"/>
    </location>
</feature>
<gene>
    <name evidence="3" type="ORF">CCAX7_22160</name>
</gene>
<feature type="signal peptide" evidence="2">
    <location>
        <begin position="1"/>
        <end position="19"/>
    </location>
</feature>
<evidence type="ECO:0000313" key="3">
    <source>
        <dbReference type="EMBL" id="BDI30165.1"/>
    </source>
</evidence>
<dbReference type="AlphaFoldDB" id="A0A402D263"/>
<accession>A0A402D263</accession>
<evidence type="ECO:0000256" key="1">
    <source>
        <dbReference type="SAM" id="MobiDB-lite"/>
    </source>
</evidence>
<feature type="compositionally biased region" description="Polar residues" evidence="1">
    <location>
        <begin position="31"/>
        <end position="65"/>
    </location>
</feature>
<proteinExistence type="predicted"/>
<feature type="compositionally biased region" description="Polar residues" evidence="1">
    <location>
        <begin position="91"/>
        <end position="112"/>
    </location>
</feature>
<dbReference type="RefSeq" id="WP_119323615.1">
    <property type="nucleotide sequence ID" value="NZ_AP025739.1"/>
</dbReference>
<sequence>MKTIVLSTAIILAAGAAFASGHASDVYHAPGSSNQTSSTLYKFPSATSPYGQKPTKSTHTSTLKPLSSGASVNNHSAAHANSSVKHGKTGPATNDITWTNGPAPATWSNNGNRPAGAGNWRPKTKTH</sequence>
<evidence type="ECO:0000256" key="2">
    <source>
        <dbReference type="SAM" id="SignalP"/>
    </source>
</evidence>
<name>A0A402D263_9BACT</name>
<reference evidence="3 4" key="1">
    <citation type="journal article" date="2019" name="Int. J. Syst. Evol. Microbiol.">
        <title>Capsulimonas corticalis gen. nov., sp. nov., an aerobic capsulated bacterium, of a novel bacterial order, Capsulimonadales ord. nov., of the class Armatimonadia of the phylum Armatimonadetes.</title>
        <authorList>
            <person name="Li J."/>
            <person name="Kudo C."/>
            <person name="Tonouchi A."/>
        </authorList>
    </citation>
    <scope>NUCLEOTIDE SEQUENCE [LARGE SCALE GENOMIC DNA]</scope>
    <source>
        <strain evidence="3 4">AX-7</strain>
    </source>
</reference>